<dbReference type="EnsemblFungi" id="MAPG_01810T0">
    <property type="protein sequence ID" value="MAPG_01810T0"/>
    <property type="gene ID" value="MAPG_01810"/>
</dbReference>
<name>A0A0C4DPN9_MAGP6</name>
<gene>
    <name evidence="1" type="ORF">MAPG_01810</name>
</gene>
<accession>A0A0C4DPN9</accession>
<reference evidence="3" key="1">
    <citation type="submission" date="2010-05" db="EMBL/GenBank/DDBJ databases">
        <title>The genome sequence of Magnaporthe poae strain ATCC 64411.</title>
        <authorList>
            <person name="Ma L.-J."/>
            <person name="Dead R."/>
            <person name="Young S."/>
            <person name="Zeng Q."/>
            <person name="Koehrsen M."/>
            <person name="Alvarado L."/>
            <person name="Berlin A."/>
            <person name="Chapman S.B."/>
            <person name="Chen Z."/>
            <person name="Freedman E."/>
            <person name="Gellesch M."/>
            <person name="Goldberg J."/>
            <person name="Griggs A."/>
            <person name="Gujja S."/>
            <person name="Heilman E.R."/>
            <person name="Heiman D."/>
            <person name="Hepburn T."/>
            <person name="Howarth C."/>
            <person name="Jen D."/>
            <person name="Larson L."/>
            <person name="Mehta T."/>
            <person name="Neiman D."/>
            <person name="Pearson M."/>
            <person name="Roberts A."/>
            <person name="Saif S."/>
            <person name="Shea T."/>
            <person name="Shenoy N."/>
            <person name="Sisk P."/>
            <person name="Stolte C."/>
            <person name="Sykes S."/>
            <person name="Walk T."/>
            <person name="White J."/>
            <person name="Yandava C."/>
            <person name="Haas B."/>
            <person name="Nusbaum C."/>
            <person name="Birren B."/>
        </authorList>
    </citation>
    <scope>NUCLEOTIDE SEQUENCE [LARGE SCALE GENOMIC DNA]</scope>
    <source>
        <strain evidence="3">ATCC 64411 / 73-15</strain>
    </source>
</reference>
<reference evidence="1" key="2">
    <citation type="submission" date="2010-05" db="EMBL/GenBank/DDBJ databases">
        <title>The Genome Sequence of Magnaporthe poae strain ATCC 64411.</title>
        <authorList>
            <consortium name="The Broad Institute Genome Sequencing Platform"/>
            <consortium name="Broad Institute Genome Sequencing Center for Infectious Disease"/>
            <person name="Ma L.-J."/>
            <person name="Dead R."/>
            <person name="Young S."/>
            <person name="Zeng Q."/>
            <person name="Koehrsen M."/>
            <person name="Alvarado L."/>
            <person name="Berlin A."/>
            <person name="Chapman S.B."/>
            <person name="Chen Z."/>
            <person name="Freedman E."/>
            <person name="Gellesch M."/>
            <person name="Goldberg J."/>
            <person name="Griggs A."/>
            <person name="Gujja S."/>
            <person name="Heilman E.R."/>
            <person name="Heiman D."/>
            <person name="Hepburn T."/>
            <person name="Howarth C."/>
            <person name="Jen D."/>
            <person name="Larson L."/>
            <person name="Mehta T."/>
            <person name="Neiman D."/>
            <person name="Pearson M."/>
            <person name="Roberts A."/>
            <person name="Saif S."/>
            <person name="Shea T."/>
            <person name="Shenoy N."/>
            <person name="Sisk P."/>
            <person name="Stolte C."/>
            <person name="Sykes S."/>
            <person name="Walk T."/>
            <person name="White J."/>
            <person name="Yandava C."/>
            <person name="Haas B."/>
            <person name="Nusbaum C."/>
            <person name="Birren B."/>
        </authorList>
    </citation>
    <scope>NUCLEOTIDE SEQUENCE</scope>
    <source>
        <strain evidence="1">ATCC 64411</strain>
    </source>
</reference>
<evidence type="ECO:0000313" key="3">
    <source>
        <dbReference type="Proteomes" id="UP000011715"/>
    </source>
</evidence>
<evidence type="ECO:0000313" key="2">
    <source>
        <dbReference type="EnsemblFungi" id="MAPG_01810T0"/>
    </source>
</evidence>
<dbReference type="EMBL" id="GL876966">
    <property type="protein sequence ID" value="KLU82741.1"/>
    <property type="molecule type" value="Genomic_DNA"/>
</dbReference>
<dbReference type="EMBL" id="ADBL01000445">
    <property type="status" value="NOT_ANNOTATED_CDS"/>
    <property type="molecule type" value="Genomic_DNA"/>
</dbReference>
<evidence type="ECO:0000313" key="1">
    <source>
        <dbReference type="EMBL" id="KLU82741.1"/>
    </source>
</evidence>
<dbReference type="Proteomes" id="UP000011715">
    <property type="component" value="Unassembled WGS sequence"/>
</dbReference>
<sequence>MEIEGRRPVATLSPPTVNEGRRLWITSKSKSNGEWRLFGPAPCPCSKRRKERWNKQKARVALLAISTVLACKEWTVQAQDRLPQPMEQRPHTVPSSDQAPIDLIAQRIIAGTRN</sequence>
<dbReference type="AlphaFoldDB" id="A0A0C4DPN9"/>
<reference evidence="1" key="3">
    <citation type="submission" date="2011-03" db="EMBL/GenBank/DDBJ databases">
        <title>Annotation of Magnaporthe poae ATCC 64411.</title>
        <authorList>
            <person name="Ma L.-J."/>
            <person name="Dead R."/>
            <person name="Young S.K."/>
            <person name="Zeng Q."/>
            <person name="Gargeya S."/>
            <person name="Fitzgerald M."/>
            <person name="Haas B."/>
            <person name="Abouelleil A."/>
            <person name="Alvarado L."/>
            <person name="Arachchi H.M."/>
            <person name="Berlin A."/>
            <person name="Brown A."/>
            <person name="Chapman S.B."/>
            <person name="Chen Z."/>
            <person name="Dunbar C."/>
            <person name="Freedman E."/>
            <person name="Gearin G."/>
            <person name="Gellesch M."/>
            <person name="Goldberg J."/>
            <person name="Griggs A."/>
            <person name="Gujja S."/>
            <person name="Heiman D."/>
            <person name="Howarth C."/>
            <person name="Larson L."/>
            <person name="Lui A."/>
            <person name="MacDonald P.J.P."/>
            <person name="Mehta T."/>
            <person name="Montmayeur A."/>
            <person name="Murphy C."/>
            <person name="Neiman D."/>
            <person name="Pearson M."/>
            <person name="Priest M."/>
            <person name="Roberts A."/>
            <person name="Saif S."/>
            <person name="Shea T."/>
            <person name="Shenoy N."/>
            <person name="Sisk P."/>
            <person name="Stolte C."/>
            <person name="Sykes S."/>
            <person name="Yandava C."/>
            <person name="Wortman J."/>
            <person name="Nusbaum C."/>
            <person name="Birren B."/>
        </authorList>
    </citation>
    <scope>NUCLEOTIDE SEQUENCE</scope>
    <source>
        <strain evidence="1">ATCC 64411</strain>
    </source>
</reference>
<dbReference type="VEuPathDB" id="FungiDB:MAPG_01810"/>
<reference evidence="2" key="4">
    <citation type="journal article" date="2015" name="G3 (Bethesda)">
        <title>Genome sequences of three phytopathogenic species of the Magnaporthaceae family of fungi.</title>
        <authorList>
            <person name="Okagaki L.H."/>
            <person name="Nunes C.C."/>
            <person name="Sailsbery J."/>
            <person name="Clay B."/>
            <person name="Brown D."/>
            <person name="John T."/>
            <person name="Oh Y."/>
            <person name="Young N."/>
            <person name="Fitzgerald M."/>
            <person name="Haas B.J."/>
            <person name="Zeng Q."/>
            <person name="Young S."/>
            <person name="Adiconis X."/>
            <person name="Fan L."/>
            <person name="Levin J.Z."/>
            <person name="Mitchell T.K."/>
            <person name="Okubara P.A."/>
            <person name="Farman M.L."/>
            <person name="Kohn L.M."/>
            <person name="Birren B."/>
            <person name="Ma L.-J."/>
            <person name="Dean R.A."/>
        </authorList>
    </citation>
    <scope>NUCLEOTIDE SEQUENCE</scope>
    <source>
        <strain evidence="2">ATCC 64411 / 73-15</strain>
    </source>
</reference>
<reference evidence="2" key="5">
    <citation type="submission" date="2015-06" db="UniProtKB">
        <authorList>
            <consortium name="EnsemblFungi"/>
        </authorList>
    </citation>
    <scope>IDENTIFICATION</scope>
    <source>
        <strain evidence="2">ATCC 64411</strain>
    </source>
</reference>
<keyword evidence="3" id="KW-1185">Reference proteome</keyword>
<organism evidence="2 3">
    <name type="scientific">Magnaporthiopsis poae (strain ATCC 64411 / 73-15)</name>
    <name type="common">Kentucky bluegrass fungus</name>
    <name type="synonym">Magnaporthe poae</name>
    <dbReference type="NCBI Taxonomy" id="644358"/>
    <lineage>
        <taxon>Eukaryota</taxon>
        <taxon>Fungi</taxon>
        <taxon>Dikarya</taxon>
        <taxon>Ascomycota</taxon>
        <taxon>Pezizomycotina</taxon>
        <taxon>Sordariomycetes</taxon>
        <taxon>Sordariomycetidae</taxon>
        <taxon>Magnaporthales</taxon>
        <taxon>Magnaporthaceae</taxon>
        <taxon>Magnaporthiopsis</taxon>
    </lineage>
</organism>
<proteinExistence type="predicted"/>
<protein>
    <submittedName>
        <fullName evidence="1 2">Uncharacterized protein</fullName>
    </submittedName>
</protein>